<evidence type="ECO:0000256" key="7">
    <source>
        <dbReference type="ARBA" id="ARBA00022603"/>
    </source>
</evidence>
<evidence type="ECO:0000256" key="4">
    <source>
        <dbReference type="ARBA" id="ARBA00012155"/>
    </source>
</evidence>
<feature type="compositionally biased region" description="Polar residues" evidence="14">
    <location>
        <begin position="539"/>
        <end position="558"/>
    </location>
</feature>
<name>A0A8W8JP88_MAGGI</name>
<dbReference type="EnsemblMetazoa" id="G19646.2">
    <property type="protein sequence ID" value="G19646.2:cds"/>
    <property type="gene ID" value="G19646"/>
</dbReference>
<comment type="similarity">
    <text evidence="3">Belongs to the methyltransferase superfamily. LCMT family.</text>
</comment>
<evidence type="ECO:0000256" key="8">
    <source>
        <dbReference type="ARBA" id="ARBA00022679"/>
    </source>
</evidence>
<evidence type="ECO:0000256" key="3">
    <source>
        <dbReference type="ARBA" id="ARBA00010703"/>
    </source>
</evidence>
<evidence type="ECO:0000256" key="2">
    <source>
        <dbReference type="ARBA" id="ARBA00004797"/>
    </source>
</evidence>
<keyword evidence="16" id="KW-1185">Reference proteome</keyword>
<evidence type="ECO:0000256" key="14">
    <source>
        <dbReference type="SAM" id="MobiDB-lite"/>
    </source>
</evidence>
<dbReference type="AlphaFoldDB" id="A0A8W8JP88"/>
<evidence type="ECO:0000256" key="1">
    <source>
        <dbReference type="ARBA" id="ARBA00001806"/>
    </source>
</evidence>
<dbReference type="SUPFAM" id="SSF117281">
    <property type="entry name" value="Kelch motif"/>
    <property type="match status" value="1"/>
</dbReference>
<feature type="region of interest" description="Disordered" evidence="14">
    <location>
        <begin position="1"/>
        <end position="31"/>
    </location>
</feature>
<dbReference type="OMA" id="SDCCTLR"/>
<feature type="compositionally biased region" description="Polar residues" evidence="14">
    <location>
        <begin position="521"/>
        <end position="532"/>
    </location>
</feature>
<dbReference type="EnsemblMetazoa" id="G19646.1">
    <property type="protein sequence ID" value="G19646.1:cds"/>
    <property type="gene ID" value="G19646"/>
</dbReference>
<dbReference type="PANTHER" id="PTHR46529">
    <property type="entry name" value="TRNA WYBUTOSINE-SYNTHESIZING PROTEIN 4"/>
    <property type="match status" value="1"/>
</dbReference>
<accession>A0A8W8JP88</accession>
<feature type="compositionally biased region" description="Polar residues" evidence="14">
    <location>
        <begin position="7"/>
        <end position="16"/>
    </location>
</feature>
<dbReference type="GO" id="GO:0008175">
    <property type="term" value="F:tRNA methyltransferase activity"/>
    <property type="evidence" value="ECO:0007669"/>
    <property type="project" value="TreeGrafter"/>
</dbReference>
<dbReference type="SUPFAM" id="SSF53335">
    <property type="entry name" value="S-adenosyl-L-methionine-dependent methyltransferases"/>
    <property type="match status" value="1"/>
</dbReference>
<evidence type="ECO:0000256" key="13">
    <source>
        <dbReference type="ARBA" id="ARBA00049250"/>
    </source>
</evidence>
<dbReference type="Gene3D" id="3.40.50.150">
    <property type="entry name" value="Vaccinia Virus protein VP39"/>
    <property type="match status" value="1"/>
</dbReference>
<proteinExistence type="inferred from homology"/>
<evidence type="ECO:0000256" key="5">
    <source>
        <dbReference type="ARBA" id="ARBA00012779"/>
    </source>
</evidence>
<keyword evidence="9" id="KW-0949">S-adenosyl-L-methionine</keyword>
<feature type="compositionally biased region" description="Basic and acidic residues" evidence="14">
    <location>
        <begin position="17"/>
        <end position="31"/>
    </location>
</feature>
<dbReference type="OrthoDB" id="203237at2759"/>
<feature type="region of interest" description="Disordered" evidence="14">
    <location>
        <begin position="519"/>
        <end position="562"/>
    </location>
</feature>
<dbReference type="Pfam" id="PF24681">
    <property type="entry name" value="Kelch_KLHDC2_KLHL20_DRC7"/>
    <property type="match status" value="1"/>
</dbReference>
<dbReference type="EC" id="2.1.1.290" evidence="5"/>
<protein>
    <recommendedName>
        <fullName evidence="6">tRNA wybutosine-synthesizing protein 4</fullName>
        <ecNumber evidence="5">2.1.1.290</ecNumber>
        <ecNumber evidence="4">2.3.1.231</ecNumber>
    </recommendedName>
    <alternativeName>
        <fullName evidence="12">tRNA(Phe) (7-(3-amino-3-(methoxycarbonyl)propyl)wyosine(37)-N)-methoxycarbonyltransferase</fullName>
    </alternativeName>
    <alternativeName>
        <fullName evidence="11">tRNA(Phe) (7-(3-amino-3-carboxypropyl)wyosine(37)-O)-methyltransferase</fullName>
    </alternativeName>
</protein>
<dbReference type="Gene3D" id="2.120.10.80">
    <property type="entry name" value="Kelch-type beta propeller"/>
    <property type="match status" value="1"/>
</dbReference>
<dbReference type="InterPro" id="IPR015915">
    <property type="entry name" value="Kelch-typ_b-propeller"/>
</dbReference>
<evidence type="ECO:0000256" key="6">
    <source>
        <dbReference type="ARBA" id="ARBA00018045"/>
    </source>
</evidence>
<dbReference type="Proteomes" id="UP000005408">
    <property type="component" value="Unassembled WGS sequence"/>
</dbReference>
<dbReference type="GO" id="GO:0030488">
    <property type="term" value="P:tRNA methylation"/>
    <property type="evidence" value="ECO:0007669"/>
    <property type="project" value="TreeGrafter"/>
</dbReference>
<evidence type="ECO:0000313" key="16">
    <source>
        <dbReference type="Proteomes" id="UP000005408"/>
    </source>
</evidence>
<organism evidence="15 16">
    <name type="scientific">Magallana gigas</name>
    <name type="common">Pacific oyster</name>
    <name type="synonym">Crassostrea gigas</name>
    <dbReference type="NCBI Taxonomy" id="29159"/>
    <lineage>
        <taxon>Eukaryota</taxon>
        <taxon>Metazoa</taxon>
        <taxon>Spiralia</taxon>
        <taxon>Lophotrochozoa</taxon>
        <taxon>Mollusca</taxon>
        <taxon>Bivalvia</taxon>
        <taxon>Autobranchia</taxon>
        <taxon>Pteriomorphia</taxon>
        <taxon>Ostreida</taxon>
        <taxon>Ostreoidea</taxon>
        <taxon>Ostreidae</taxon>
        <taxon>Magallana</taxon>
    </lineage>
</organism>
<evidence type="ECO:0000256" key="11">
    <source>
        <dbReference type="ARBA" id="ARBA00029750"/>
    </source>
</evidence>
<comment type="catalytic activity">
    <reaction evidence="1">
        <text>7-[(3S)-3-amino-3-carboxypropyl]wyosine(37) in tRNA(Phe) + S-adenosyl-L-methionine = 7-[(3S)-(3-amino-3-methoxycarbonyl)propyl]wyosine(37) in tRNA(Phe) + S-adenosyl-L-homocysteine</text>
        <dbReference type="Rhea" id="RHEA:36903"/>
        <dbReference type="Rhea" id="RHEA-COMP:10379"/>
        <dbReference type="Rhea" id="RHEA-COMP:11844"/>
        <dbReference type="ChEBI" id="CHEBI:57856"/>
        <dbReference type="ChEBI" id="CHEBI:59789"/>
        <dbReference type="ChEBI" id="CHEBI:73543"/>
        <dbReference type="ChEBI" id="CHEBI:74275"/>
        <dbReference type="EC" id="2.1.1.290"/>
    </reaction>
</comment>
<dbReference type="Pfam" id="PF04072">
    <property type="entry name" value="LCM"/>
    <property type="match status" value="1"/>
</dbReference>
<dbReference type="FunFam" id="3.40.50.150:FF:000207">
    <property type="entry name" value="Leucine carboxyl methyltransferase 2"/>
    <property type="match status" value="1"/>
</dbReference>
<dbReference type="GO" id="GO:0031591">
    <property type="term" value="P:wybutosine biosynthetic process"/>
    <property type="evidence" value="ECO:0007669"/>
    <property type="project" value="TreeGrafter"/>
</dbReference>
<evidence type="ECO:0000313" key="15">
    <source>
        <dbReference type="EnsemblMetazoa" id="G19646.2:cds"/>
    </source>
</evidence>
<comment type="catalytic activity">
    <reaction evidence="13">
        <text>7-[(3S)-(3-amino-3-methoxycarbonyl)propyl]wyosine(37) in tRNA(Phe) + S-adenosyl-L-methionine + CO2 = wybutosine(37) in tRNA(Phe) + S-adenosyl-L-homocysteine + 2 H(+)</text>
        <dbReference type="Rhea" id="RHEA:37119"/>
        <dbReference type="Rhea" id="RHEA-COMP:11844"/>
        <dbReference type="Rhea" id="RHEA-COMP:11847"/>
        <dbReference type="ChEBI" id="CHEBI:15378"/>
        <dbReference type="ChEBI" id="CHEBI:16526"/>
        <dbReference type="ChEBI" id="CHEBI:57856"/>
        <dbReference type="ChEBI" id="CHEBI:59789"/>
        <dbReference type="ChEBI" id="CHEBI:73544"/>
        <dbReference type="ChEBI" id="CHEBI:74275"/>
        <dbReference type="EC" id="2.3.1.231"/>
    </reaction>
</comment>
<dbReference type="EC" id="2.3.1.231" evidence="4"/>
<comment type="pathway">
    <text evidence="2">tRNA modification; wybutosine-tRNA(Phe) biosynthesis.</text>
</comment>
<evidence type="ECO:0000256" key="9">
    <source>
        <dbReference type="ARBA" id="ARBA00022691"/>
    </source>
</evidence>
<reference evidence="15" key="1">
    <citation type="submission" date="2022-08" db="UniProtKB">
        <authorList>
            <consortium name="EnsemblMetazoa"/>
        </authorList>
    </citation>
    <scope>IDENTIFICATION</scope>
    <source>
        <strain evidence="15">05x7-T-G4-1.051#20</strain>
    </source>
</reference>
<evidence type="ECO:0000256" key="12">
    <source>
        <dbReference type="ARBA" id="ARBA00030847"/>
    </source>
</evidence>
<keyword evidence="10" id="KW-0819">tRNA processing</keyword>
<keyword evidence="8" id="KW-0808">Transferase</keyword>
<sequence length="824" mass="91779">MAAPMAQTGSVHTSSKNADKKTKTCKSRRETAVQGTNDSSIVSKCSMAAVGYFSDPYLHCFVSKTTRRSPLIHRGYYIRAKAVDFFLKKFLTSYPEKNQIVSLGAGFDSTYFRLRSEGVLSSTLFYEIDFPDVVQRKNSLIQNNKDLQKLIPGLQSQGEKGNPLIEINTEDYKLLGVDLTQLNTLEACLNLCGVDWDTPTLLLSECVMTYMTRRCSSAVVKWAGEAFSEAVFILYEQINPNDAFGKFMQKHFQLIGSPLKCINAFPTLWDQRDRFLKLGWSRSEAADMNYFYRELVPPDEHHRVESLEPFDEYEEWHLKCSHYMVVVASNASGFPSVLSDIGTPPETDSPGCLPVEWRAGCDLVKRFGHSSVMLRDVHSLVSFGGFGEEAGKHCRILDLTVTDIRTLQSYVVPVKVNPREVQVSRMHDQSILLRDGSVLLVGGRTSPIHMCTQVLKVEFFTKDPPSSALICTRCGFMAEDVCQHRENSSPQEDVCQHRENSSPQEQVFVEVSSVNSESDSFTNILCPSNSEIQGEHNTEISGDQRPSSRPHSVNSVNHRPSEISENRLMNSNNKCADNGACDRCACGGGLGEGAVRGDGGQGGQYSGVRFQEMKTSGDSPSPRWRHAAVLIHYEGRDLLYLHGGRTDKELALDDSYLLDTETFTWTKIEDKGPGRRQSHTASVWGDHVIIAGGMDQGLRPLDSVFMFSVHTRQHTLLQVHESLLPRYSHTAHVIDNQLILVGGVNVNHSVPGVAVIDIDSKKVREFSIPVEYGEQLLMLHKHTSCYLGNNRILVIGGGGNCFSFGTHLNCSPFEIDISQCFGEK</sequence>
<keyword evidence="7" id="KW-0489">Methyltransferase</keyword>
<dbReference type="InterPro" id="IPR007213">
    <property type="entry name" value="Ppm1/Ppm2/Tcmp"/>
</dbReference>
<dbReference type="InterPro" id="IPR029063">
    <property type="entry name" value="SAM-dependent_MTases_sf"/>
</dbReference>
<dbReference type="PANTHER" id="PTHR46529:SF1">
    <property type="entry name" value="TRNA WYBUTOSINE-SYNTHESIZING PROTEIN 4"/>
    <property type="match status" value="1"/>
</dbReference>
<evidence type="ECO:0000256" key="10">
    <source>
        <dbReference type="ARBA" id="ARBA00022694"/>
    </source>
</evidence>